<name>A0A9X6NCB8_HYPEX</name>
<protein>
    <submittedName>
        <fullName evidence="1">Uncharacterized protein</fullName>
    </submittedName>
</protein>
<reference evidence="2" key="1">
    <citation type="submission" date="2017-01" db="EMBL/GenBank/DDBJ databases">
        <title>Comparative genomics of anhydrobiosis in the tardigrade Hypsibius dujardini.</title>
        <authorList>
            <person name="Yoshida Y."/>
            <person name="Koutsovoulos G."/>
            <person name="Laetsch D."/>
            <person name="Stevens L."/>
            <person name="Kumar S."/>
            <person name="Horikawa D."/>
            <person name="Ishino K."/>
            <person name="Komine S."/>
            <person name="Tomita M."/>
            <person name="Blaxter M."/>
            <person name="Arakawa K."/>
        </authorList>
    </citation>
    <scope>NUCLEOTIDE SEQUENCE [LARGE SCALE GENOMIC DNA]</scope>
    <source>
        <strain evidence="2">Z151</strain>
    </source>
</reference>
<sequence length="75" mass="8368">MWSYIEFGGVGVDRPRGDRVKCGAPTAIHGINEMRNRIGCIVIGQPIETRGLRFSFTIFSSFHPHRRGSSAKAYT</sequence>
<gene>
    <name evidence="1" type="ORF">BV898_15089</name>
</gene>
<dbReference type="Proteomes" id="UP000192578">
    <property type="component" value="Unassembled WGS sequence"/>
</dbReference>
<dbReference type="AlphaFoldDB" id="A0A9X6NCB8"/>
<accession>A0A9X6NCB8</accession>
<comment type="caution">
    <text evidence="1">The sequence shown here is derived from an EMBL/GenBank/DDBJ whole genome shotgun (WGS) entry which is preliminary data.</text>
</comment>
<dbReference type="EMBL" id="MTYJ01000196">
    <property type="protein sequence ID" value="OWA50578.1"/>
    <property type="molecule type" value="Genomic_DNA"/>
</dbReference>
<organism evidence="1 2">
    <name type="scientific">Hypsibius exemplaris</name>
    <name type="common">Freshwater tardigrade</name>
    <dbReference type="NCBI Taxonomy" id="2072580"/>
    <lineage>
        <taxon>Eukaryota</taxon>
        <taxon>Metazoa</taxon>
        <taxon>Ecdysozoa</taxon>
        <taxon>Tardigrada</taxon>
        <taxon>Eutardigrada</taxon>
        <taxon>Parachela</taxon>
        <taxon>Hypsibioidea</taxon>
        <taxon>Hypsibiidae</taxon>
        <taxon>Hypsibius</taxon>
    </lineage>
</organism>
<proteinExistence type="predicted"/>
<evidence type="ECO:0000313" key="1">
    <source>
        <dbReference type="EMBL" id="OWA50578.1"/>
    </source>
</evidence>
<evidence type="ECO:0000313" key="2">
    <source>
        <dbReference type="Proteomes" id="UP000192578"/>
    </source>
</evidence>
<keyword evidence="2" id="KW-1185">Reference proteome</keyword>